<sequence length="506" mass="54217">MEPMRQTHTGMAKQTQATHQRAGWGMGSRRLLGLAAATIALSGCASIIDPVDPTVVDLEASIPVRTDWAGTAPDGLPTTNWVDSFEDENLSQLVAQARQDNPSLLRTLAQLDQVIAGKRVTRSGLYPSLSASSTIRRSEGGVGFNAGSTSYDIGLNSRWEVDVVNRIRDQIAADGEGVEAAAADVAALELSVTSRLATGWFDAIEAGLLVDLSAEDIRTQERSLRLTQRRFESGLTGSSDVRLARSAIASSQALRQSRLQLRDSTLRSVQTLARQYPDANIELPDDLPALPPLTGIGTPADMLARRPDIIAVENRIAAAGLDVDAARKALYPSLVISGGVGDQALNSFGDIFDLKAIAFSLSESLTAPIFQGGQLRAQVDAQRAALDAQIQTYAETVLTAYLEVENALDAEQRLAAREAALQVSRDEAVVAEERLELRYTEGLATILQLLDAQTRRLNAEGQLITARGERLANRVRLHVALGGSGYLAPDGLQNVPPVEFLGIELP</sequence>
<reference evidence="4" key="1">
    <citation type="journal article" date="2014" name="Int. J. Syst. Evol. Microbiol.">
        <title>Complete genome of a new Firmicutes species belonging to the dominant human colonic microbiota ('Ruminococcus bicirculans') reveals two chromosomes and a selective capacity to utilize plant glucans.</title>
        <authorList>
            <consortium name="NISC Comparative Sequencing Program"/>
            <person name="Wegmann U."/>
            <person name="Louis P."/>
            <person name="Goesmann A."/>
            <person name="Henrissat B."/>
            <person name="Duncan S.H."/>
            <person name="Flint H.J."/>
        </authorList>
    </citation>
    <scope>NUCLEOTIDE SEQUENCE</scope>
    <source>
        <strain evidence="4">NBRC 108216</strain>
    </source>
</reference>
<evidence type="ECO:0000256" key="3">
    <source>
        <dbReference type="SAM" id="MobiDB-lite"/>
    </source>
</evidence>
<keyword evidence="2" id="KW-0449">Lipoprotein</keyword>
<keyword evidence="5" id="KW-1185">Reference proteome</keyword>
<comment type="subcellular location">
    <subcellularLocation>
        <location evidence="2">Cell membrane</location>
        <topology evidence="2">Lipid-anchor</topology>
    </subcellularLocation>
</comment>
<evidence type="ECO:0000256" key="2">
    <source>
        <dbReference type="RuleBase" id="RU362097"/>
    </source>
</evidence>
<proteinExistence type="inferred from homology"/>
<accession>A0ABQ5UZ23</accession>
<dbReference type="PANTHER" id="PTHR30203">
    <property type="entry name" value="OUTER MEMBRANE CATION EFFLUX PROTEIN"/>
    <property type="match status" value="1"/>
</dbReference>
<dbReference type="InterPro" id="IPR010131">
    <property type="entry name" value="MdtP/NodT-like"/>
</dbReference>
<dbReference type="SUPFAM" id="SSF56954">
    <property type="entry name" value="Outer membrane efflux proteins (OEP)"/>
    <property type="match status" value="1"/>
</dbReference>
<name>A0ABQ5UZ23_9PROT</name>
<keyword evidence="2" id="KW-0564">Palmitate</keyword>
<gene>
    <name evidence="4" type="ORF">GCM10007854_09370</name>
</gene>
<feature type="compositionally biased region" description="Polar residues" evidence="3">
    <location>
        <begin position="1"/>
        <end position="19"/>
    </location>
</feature>
<protein>
    <submittedName>
        <fullName evidence="4">RND transporter</fullName>
    </submittedName>
</protein>
<dbReference type="Pfam" id="PF02321">
    <property type="entry name" value="OEP"/>
    <property type="match status" value="2"/>
</dbReference>
<keyword evidence="2" id="KW-1134">Transmembrane beta strand</keyword>
<dbReference type="EMBL" id="BSNJ01000002">
    <property type="protein sequence ID" value="GLQ19982.1"/>
    <property type="molecule type" value="Genomic_DNA"/>
</dbReference>
<keyword evidence="2" id="KW-0472">Membrane</keyword>
<organism evidence="4 5">
    <name type="scientific">Algimonas porphyrae</name>
    <dbReference type="NCBI Taxonomy" id="1128113"/>
    <lineage>
        <taxon>Bacteria</taxon>
        <taxon>Pseudomonadati</taxon>
        <taxon>Pseudomonadota</taxon>
        <taxon>Alphaproteobacteria</taxon>
        <taxon>Maricaulales</taxon>
        <taxon>Robiginitomaculaceae</taxon>
        <taxon>Algimonas</taxon>
    </lineage>
</organism>
<evidence type="ECO:0000256" key="1">
    <source>
        <dbReference type="ARBA" id="ARBA00007613"/>
    </source>
</evidence>
<dbReference type="PANTHER" id="PTHR30203:SF32">
    <property type="entry name" value="CATION EFFLUX SYSTEM PROTEIN CUSC"/>
    <property type="match status" value="1"/>
</dbReference>
<dbReference type="InterPro" id="IPR003423">
    <property type="entry name" value="OMP_efflux"/>
</dbReference>
<comment type="similarity">
    <text evidence="1 2">Belongs to the outer membrane factor (OMF) (TC 1.B.17) family.</text>
</comment>
<evidence type="ECO:0000313" key="5">
    <source>
        <dbReference type="Proteomes" id="UP001161390"/>
    </source>
</evidence>
<dbReference type="Gene3D" id="2.20.200.10">
    <property type="entry name" value="Outer membrane efflux proteins (OEP)"/>
    <property type="match status" value="1"/>
</dbReference>
<keyword evidence="2" id="KW-0812">Transmembrane</keyword>
<dbReference type="Gene3D" id="1.20.1600.10">
    <property type="entry name" value="Outer membrane efflux proteins (OEP)"/>
    <property type="match status" value="1"/>
</dbReference>
<reference evidence="4" key="2">
    <citation type="submission" date="2023-01" db="EMBL/GenBank/DDBJ databases">
        <title>Draft genome sequence of Algimonas porphyrae strain NBRC 108216.</title>
        <authorList>
            <person name="Sun Q."/>
            <person name="Mori K."/>
        </authorList>
    </citation>
    <scope>NUCLEOTIDE SEQUENCE</scope>
    <source>
        <strain evidence="4">NBRC 108216</strain>
    </source>
</reference>
<evidence type="ECO:0000313" key="4">
    <source>
        <dbReference type="EMBL" id="GLQ19982.1"/>
    </source>
</evidence>
<dbReference type="Proteomes" id="UP001161390">
    <property type="component" value="Unassembled WGS sequence"/>
</dbReference>
<comment type="caution">
    <text evidence="4">The sequence shown here is derived from an EMBL/GenBank/DDBJ whole genome shotgun (WGS) entry which is preliminary data.</text>
</comment>
<dbReference type="NCBIfam" id="TIGR01845">
    <property type="entry name" value="outer_NodT"/>
    <property type="match status" value="1"/>
</dbReference>
<feature type="region of interest" description="Disordered" evidence="3">
    <location>
        <begin position="1"/>
        <end position="22"/>
    </location>
</feature>